<dbReference type="Gene3D" id="1.10.10.10">
    <property type="entry name" value="Winged helix-like DNA-binding domain superfamily/Winged helix DNA-binding domain"/>
    <property type="match status" value="1"/>
</dbReference>
<reference evidence="2" key="1">
    <citation type="journal article" date="2014" name="Front. Microbiol.">
        <title>High frequency of phylogenetically diverse reductive dehalogenase-homologous genes in deep subseafloor sedimentary metagenomes.</title>
        <authorList>
            <person name="Kawai M."/>
            <person name="Futagami T."/>
            <person name="Toyoda A."/>
            <person name="Takaki Y."/>
            <person name="Nishi S."/>
            <person name="Hori S."/>
            <person name="Arai W."/>
            <person name="Tsubouchi T."/>
            <person name="Morono Y."/>
            <person name="Uchiyama I."/>
            <person name="Ito T."/>
            <person name="Fujiyama A."/>
            <person name="Inagaki F."/>
            <person name="Takami H."/>
        </authorList>
    </citation>
    <scope>NUCLEOTIDE SEQUENCE</scope>
    <source>
        <strain evidence="2">Expedition CK06-06</strain>
    </source>
</reference>
<gene>
    <name evidence="2" type="ORF">S01H4_48789</name>
</gene>
<comment type="caution">
    <text evidence="2">The sequence shown here is derived from an EMBL/GenBank/DDBJ whole genome shotgun (WGS) entry which is preliminary data.</text>
</comment>
<feature type="non-terminal residue" evidence="2">
    <location>
        <position position="1"/>
    </location>
</feature>
<dbReference type="AlphaFoldDB" id="X1DCL2"/>
<dbReference type="InterPro" id="IPR036390">
    <property type="entry name" value="WH_DNA-bd_sf"/>
</dbReference>
<name>X1DCL2_9ZZZZ</name>
<sequence length="193" mass="22183">ATFPKPIRVWNPETGEMERKTRMETLFDASIPEIQYANYEGFSIGKDSKQRILILLASLGYSYPTTAIAEASNVAVSTAKRVLWEMRRDGLLEGAFSHGTYIDSELWPYRYGPLRENYYMLTEEGAEAAEKLMTMKVLPLSSPSYTNEGEEESFFQTWDKIIKKMKPLKEETPWDRAGRIAAETREKMERGES</sequence>
<dbReference type="EMBL" id="BART01027528">
    <property type="protein sequence ID" value="GAG94171.1"/>
    <property type="molecule type" value="Genomic_DNA"/>
</dbReference>
<proteinExistence type="predicted"/>
<protein>
    <submittedName>
        <fullName evidence="2">Uncharacterized protein</fullName>
    </submittedName>
</protein>
<evidence type="ECO:0000256" key="1">
    <source>
        <dbReference type="SAM" id="MobiDB-lite"/>
    </source>
</evidence>
<dbReference type="SUPFAM" id="SSF46785">
    <property type="entry name" value="Winged helix' DNA-binding domain"/>
    <property type="match status" value="1"/>
</dbReference>
<evidence type="ECO:0000313" key="2">
    <source>
        <dbReference type="EMBL" id="GAG94171.1"/>
    </source>
</evidence>
<feature type="region of interest" description="Disordered" evidence="1">
    <location>
        <begin position="173"/>
        <end position="193"/>
    </location>
</feature>
<dbReference type="InterPro" id="IPR036388">
    <property type="entry name" value="WH-like_DNA-bd_sf"/>
</dbReference>
<accession>X1DCL2</accession>
<organism evidence="2">
    <name type="scientific">marine sediment metagenome</name>
    <dbReference type="NCBI Taxonomy" id="412755"/>
    <lineage>
        <taxon>unclassified sequences</taxon>
        <taxon>metagenomes</taxon>
        <taxon>ecological metagenomes</taxon>
    </lineage>
</organism>